<sequence length="265" mass="30648">MKNLTKLTFAILAFMLLFTACSKDEDDNTPQVVKEITAEELLEYIIIEEYVPKASAPAEFGDKPILTTTAIKKEIDIDKFFTTVTTPYGPHAVNFLQTIYDANTGITSLETKFGYYDLTRDASGQIVLLKSRHNDNSNLYISSHFDSQYLQLVKRTLSIYDDATYKKISGNGYYRFYSDERKWRYKANAQPVYGELTWYYEKLNNNIWYGQDGGTEKYNNLFIIIPKGNGWKGQHKDKDLLLISTMHKDYYKAIGDIGMYEVYDN</sequence>
<keyword evidence="1" id="KW-0732">Signal</keyword>
<accession>A0A6N8KZC4</accession>
<reference evidence="2 3" key="1">
    <citation type="submission" date="2019-12" db="EMBL/GenBank/DDBJ databases">
        <authorList>
            <person name="Dong K."/>
        </authorList>
    </citation>
    <scope>NUCLEOTIDE SEQUENCE [LARGE SCALE GENOMIC DNA]</scope>
    <source>
        <strain evidence="2 3">JCM 31225</strain>
    </source>
</reference>
<proteinExistence type="predicted"/>
<feature type="chain" id="PRO_5026679222" evidence="1">
    <location>
        <begin position="23"/>
        <end position="265"/>
    </location>
</feature>
<evidence type="ECO:0000313" key="2">
    <source>
        <dbReference type="EMBL" id="MVZ60912.1"/>
    </source>
</evidence>
<evidence type="ECO:0000313" key="3">
    <source>
        <dbReference type="Proteomes" id="UP000435036"/>
    </source>
</evidence>
<dbReference type="AlphaFoldDB" id="A0A6N8KZC4"/>
<dbReference type="Proteomes" id="UP000435036">
    <property type="component" value="Unassembled WGS sequence"/>
</dbReference>
<dbReference type="EMBL" id="WSQA01000002">
    <property type="protein sequence ID" value="MVZ60912.1"/>
    <property type="molecule type" value="Genomic_DNA"/>
</dbReference>
<organism evidence="2 3">
    <name type="scientific">Sphingobacterium humi</name>
    <dbReference type="NCBI Taxonomy" id="1796905"/>
    <lineage>
        <taxon>Bacteria</taxon>
        <taxon>Pseudomonadati</taxon>
        <taxon>Bacteroidota</taxon>
        <taxon>Sphingobacteriia</taxon>
        <taxon>Sphingobacteriales</taxon>
        <taxon>Sphingobacteriaceae</taxon>
        <taxon>Sphingobacterium</taxon>
    </lineage>
</organism>
<dbReference type="PROSITE" id="PS51257">
    <property type="entry name" value="PROKAR_LIPOPROTEIN"/>
    <property type="match status" value="1"/>
</dbReference>
<feature type="signal peptide" evidence="1">
    <location>
        <begin position="1"/>
        <end position="22"/>
    </location>
</feature>
<protein>
    <submittedName>
        <fullName evidence="2">Uncharacterized protein</fullName>
    </submittedName>
</protein>
<dbReference type="RefSeq" id="WP_160367568.1">
    <property type="nucleotide sequence ID" value="NZ_WSQA01000002.1"/>
</dbReference>
<name>A0A6N8KZC4_9SPHI</name>
<comment type="caution">
    <text evidence="2">The sequence shown here is derived from an EMBL/GenBank/DDBJ whole genome shotgun (WGS) entry which is preliminary data.</text>
</comment>
<keyword evidence="3" id="KW-1185">Reference proteome</keyword>
<gene>
    <name evidence="2" type="ORF">GQF63_02635</name>
</gene>
<evidence type="ECO:0000256" key="1">
    <source>
        <dbReference type="SAM" id="SignalP"/>
    </source>
</evidence>
<dbReference type="OrthoDB" id="662345at2"/>